<name>A0A831RSA1_9GAMM</name>
<dbReference type="PROSITE" id="PS52016">
    <property type="entry name" value="TONB_DEPENDENT_REC_3"/>
    <property type="match status" value="1"/>
</dbReference>
<evidence type="ECO:0000256" key="7">
    <source>
        <dbReference type="ARBA" id="ARBA00023077"/>
    </source>
</evidence>
<dbReference type="GO" id="GO:0006811">
    <property type="term" value="P:monoatomic ion transport"/>
    <property type="evidence" value="ECO:0007669"/>
    <property type="project" value="UniProtKB-KW"/>
</dbReference>
<keyword evidence="6" id="KW-0406">Ion transport</keyword>
<dbReference type="SUPFAM" id="SSF56935">
    <property type="entry name" value="Porins"/>
    <property type="match status" value="1"/>
</dbReference>
<comment type="similarity">
    <text evidence="10 11">Belongs to the TonB-dependent receptor family.</text>
</comment>
<reference evidence="14" key="1">
    <citation type="journal article" date="2020" name="mSystems">
        <title>Genome- and Community-Level Interaction Insights into Carbon Utilization and Element Cycling Functions of Hydrothermarchaeota in Hydrothermal Sediment.</title>
        <authorList>
            <person name="Zhou Z."/>
            <person name="Liu Y."/>
            <person name="Xu W."/>
            <person name="Pan J."/>
            <person name="Luo Z.H."/>
            <person name="Li M."/>
        </authorList>
    </citation>
    <scope>NUCLEOTIDE SEQUENCE [LARGE SCALE GENOMIC DNA]</scope>
    <source>
        <strain evidence="14">HyVt-443</strain>
    </source>
</reference>
<keyword evidence="3 10" id="KW-1134">Transmembrane beta strand</keyword>
<organism evidence="14">
    <name type="scientific">Sedimenticola thiotaurini</name>
    <dbReference type="NCBI Taxonomy" id="1543721"/>
    <lineage>
        <taxon>Bacteria</taxon>
        <taxon>Pseudomonadati</taxon>
        <taxon>Pseudomonadota</taxon>
        <taxon>Gammaproteobacteria</taxon>
        <taxon>Chromatiales</taxon>
        <taxon>Sedimenticolaceae</taxon>
        <taxon>Sedimenticola</taxon>
    </lineage>
</organism>
<dbReference type="GO" id="GO:0015889">
    <property type="term" value="P:cobalamin transport"/>
    <property type="evidence" value="ECO:0007669"/>
    <property type="project" value="TreeGrafter"/>
</dbReference>
<evidence type="ECO:0000259" key="12">
    <source>
        <dbReference type="Pfam" id="PF00593"/>
    </source>
</evidence>
<dbReference type="InterPro" id="IPR037066">
    <property type="entry name" value="Plug_dom_sf"/>
</dbReference>
<dbReference type="Gene3D" id="2.40.170.20">
    <property type="entry name" value="TonB-dependent receptor, beta-barrel domain"/>
    <property type="match status" value="1"/>
</dbReference>
<dbReference type="PANTHER" id="PTHR30069">
    <property type="entry name" value="TONB-DEPENDENT OUTER MEMBRANE RECEPTOR"/>
    <property type="match status" value="1"/>
</dbReference>
<feature type="domain" description="TonB-dependent receptor plug" evidence="13">
    <location>
        <begin position="49"/>
        <end position="154"/>
    </location>
</feature>
<keyword evidence="14" id="KW-0675">Receptor</keyword>
<gene>
    <name evidence="14" type="ORF">ENI96_15655</name>
</gene>
<evidence type="ECO:0000313" key="14">
    <source>
        <dbReference type="EMBL" id="HEB97854.1"/>
    </source>
</evidence>
<evidence type="ECO:0000256" key="8">
    <source>
        <dbReference type="ARBA" id="ARBA00023136"/>
    </source>
</evidence>
<evidence type="ECO:0000256" key="4">
    <source>
        <dbReference type="ARBA" id="ARBA00022692"/>
    </source>
</evidence>
<dbReference type="PANTHER" id="PTHR30069:SF53">
    <property type="entry name" value="COLICIN I RECEPTOR-RELATED"/>
    <property type="match status" value="1"/>
</dbReference>
<keyword evidence="9 10" id="KW-0998">Cell outer membrane</keyword>
<keyword evidence="7 11" id="KW-0798">TonB box</keyword>
<evidence type="ECO:0000256" key="11">
    <source>
        <dbReference type="RuleBase" id="RU003357"/>
    </source>
</evidence>
<dbReference type="EMBL" id="DRKP01000193">
    <property type="protein sequence ID" value="HEB97854.1"/>
    <property type="molecule type" value="Genomic_DNA"/>
</dbReference>
<evidence type="ECO:0000256" key="3">
    <source>
        <dbReference type="ARBA" id="ARBA00022452"/>
    </source>
</evidence>
<accession>A0A831RSA1</accession>
<evidence type="ECO:0000256" key="9">
    <source>
        <dbReference type="ARBA" id="ARBA00023237"/>
    </source>
</evidence>
<proteinExistence type="inferred from homology"/>
<dbReference type="GO" id="GO:0009279">
    <property type="term" value="C:cell outer membrane"/>
    <property type="evidence" value="ECO:0007669"/>
    <property type="project" value="UniProtKB-SubCell"/>
</dbReference>
<keyword evidence="4 10" id="KW-0812">Transmembrane</keyword>
<evidence type="ECO:0000256" key="2">
    <source>
        <dbReference type="ARBA" id="ARBA00022448"/>
    </source>
</evidence>
<dbReference type="Proteomes" id="UP000886251">
    <property type="component" value="Unassembled WGS sequence"/>
</dbReference>
<evidence type="ECO:0000256" key="5">
    <source>
        <dbReference type="ARBA" id="ARBA00022729"/>
    </source>
</evidence>
<comment type="caution">
    <text evidence="14">The sequence shown here is derived from an EMBL/GenBank/DDBJ whole genome shotgun (WGS) entry which is preliminary data.</text>
</comment>
<dbReference type="Pfam" id="PF00593">
    <property type="entry name" value="TonB_dep_Rec_b-barrel"/>
    <property type="match status" value="1"/>
</dbReference>
<feature type="domain" description="TonB-dependent receptor-like beta-barrel" evidence="12">
    <location>
        <begin position="174"/>
        <end position="585"/>
    </location>
</feature>
<evidence type="ECO:0000256" key="10">
    <source>
        <dbReference type="PROSITE-ProRule" id="PRU01360"/>
    </source>
</evidence>
<dbReference type="InterPro" id="IPR000531">
    <property type="entry name" value="Beta-barrel_TonB"/>
</dbReference>
<dbReference type="InterPro" id="IPR012910">
    <property type="entry name" value="Plug_dom"/>
</dbReference>
<dbReference type="InterPro" id="IPR039426">
    <property type="entry name" value="TonB-dep_rcpt-like"/>
</dbReference>
<keyword evidence="8 10" id="KW-0472">Membrane</keyword>
<protein>
    <submittedName>
        <fullName evidence="14">TonB-dependent receptor</fullName>
    </submittedName>
</protein>
<evidence type="ECO:0000256" key="1">
    <source>
        <dbReference type="ARBA" id="ARBA00004571"/>
    </source>
</evidence>
<comment type="subcellular location">
    <subcellularLocation>
        <location evidence="1 10">Cell outer membrane</location>
        <topology evidence="1 10">Multi-pass membrane protein</topology>
    </subcellularLocation>
</comment>
<evidence type="ECO:0000256" key="6">
    <source>
        <dbReference type="ARBA" id="ARBA00023065"/>
    </source>
</evidence>
<dbReference type="AlphaFoldDB" id="A0A831RSA1"/>
<dbReference type="Gene3D" id="2.170.130.10">
    <property type="entry name" value="TonB-dependent receptor, plug domain"/>
    <property type="match status" value="1"/>
</dbReference>
<keyword evidence="2 10" id="KW-0813">Transport</keyword>
<evidence type="ECO:0000259" key="13">
    <source>
        <dbReference type="Pfam" id="PF07715"/>
    </source>
</evidence>
<keyword evidence="5" id="KW-0732">Signal</keyword>
<dbReference type="InterPro" id="IPR036942">
    <property type="entry name" value="Beta-barrel_TonB_sf"/>
</dbReference>
<sequence length="612" mass="67377">MIQNHLSPVSARIPTLVSGALLLAIGGSAVAEQLPVVNVTANRTARTADETLASVTVITRQQIEASQAKSAVELMDGLAGLSFRSSGGYGKATSLSLRGTNPEQVLVLIDGVRVGSATLGSVPWQFLPVSQIERVEIVRGPRSHLYGSEAVGGVIQIFTRKGREGFHPSVRAGYGTYNTFDGGFGLSGGQGDTSYSFNLNYLDTDGFDAREGNDPDDDGYTNTSLSASLSHRFSTDLKLRLTALQASGNTQYDGWIPTSSYDEDYLQRTLDATLEWSPREWWEMKLSAGQSRDESTINTDGSRSDVFNTSRPQASWQNDFYLGDDAILTAGIDYRQDRVDGTVQYAEKSRDNTGLFVQYQTRLGDHDLSGGLRYDDNEAFGGNTTGDIAWGWDFRPGLRLVASYGTAFRAPTFNDLYYPVSGNPELDPESSWSGELGLEGTPGWGRWGVRAYRTEIDDLIQWAPTSNPWIWRPQNIASARIDGLELSAGAEVEGWALSASLTFLDARDQTLERLLPGRSKRTLRLDADRRFGAFGVGATVRGRSQIAYYDFLGNATPLDGYLLFDLRGSYDLTRDWQLRGRIGNLFDQEYQTVPGYNQPGRELFLSLVYEPR</sequence>
<dbReference type="CDD" id="cd01347">
    <property type="entry name" value="ligand_gated_channel"/>
    <property type="match status" value="1"/>
</dbReference>
<dbReference type="Pfam" id="PF07715">
    <property type="entry name" value="Plug"/>
    <property type="match status" value="1"/>
</dbReference>